<organism evidence="2 3">
    <name type="scientific">Mesobacillus zeae</name>
    <dbReference type="NCBI Taxonomy" id="1917180"/>
    <lineage>
        <taxon>Bacteria</taxon>
        <taxon>Bacillati</taxon>
        <taxon>Bacillota</taxon>
        <taxon>Bacilli</taxon>
        <taxon>Bacillales</taxon>
        <taxon>Bacillaceae</taxon>
        <taxon>Mesobacillus</taxon>
    </lineage>
</organism>
<reference evidence="2 3" key="1">
    <citation type="submission" date="2018-08" db="EMBL/GenBank/DDBJ databases">
        <title>Bacillus jemisoniae sp. nov., Bacillus chryseoplanitiae sp. nov., Bacillus resnikiae sp. nov., and Bacillus frankliniae sp. nov., isolated from Viking spacecraft and associated surfaces.</title>
        <authorList>
            <person name="Seuylemezian A."/>
            <person name="Vaishampayan P."/>
        </authorList>
    </citation>
    <scope>NUCLEOTIDE SEQUENCE [LARGE SCALE GENOMIC DNA]</scope>
    <source>
        <strain evidence="2 3">JJ-247</strain>
    </source>
</reference>
<dbReference type="OrthoDB" id="2735026at2"/>
<keyword evidence="1" id="KW-0812">Transmembrane</keyword>
<evidence type="ECO:0000313" key="3">
    <source>
        <dbReference type="Proteomes" id="UP000265816"/>
    </source>
</evidence>
<accession>A0A398AZV2</accession>
<sequence>MFWIMRLVLVSLLIFIVLSIVKYLINPKRKLDLALRQHKFYYMDDKNNMRKNFFVTHKGALFEGEKYPEKSSSTSVASILVWARNSECVKELDPVDFRFIEKRIHEFYPKAVISWKSPIQEPMDKRSS</sequence>
<dbReference type="EMBL" id="QWVT01000029">
    <property type="protein sequence ID" value="RID83189.1"/>
    <property type="molecule type" value="Genomic_DNA"/>
</dbReference>
<evidence type="ECO:0000256" key="1">
    <source>
        <dbReference type="SAM" id="Phobius"/>
    </source>
</evidence>
<keyword evidence="1" id="KW-0472">Membrane</keyword>
<dbReference type="RefSeq" id="WP_119114035.1">
    <property type="nucleotide sequence ID" value="NZ_CBCSEO010000003.1"/>
</dbReference>
<feature type="transmembrane region" description="Helical" evidence="1">
    <location>
        <begin position="6"/>
        <end position="25"/>
    </location>
</feature>
<comment type="caution">
    <text evidence="2">The sequence shown here is derived from an EMBL/GenBank/DDBJ whole genome shotgun (WGS) entry which is preliminary data.</text>
</comment>
<keyword evidence="3" id="KW-1185">Reference proteome</keyword>
<gene>
    <name evidence="2" type="ORF">D1970_16870</name>
</gene>
<proteinExistence type="predicted"/>
<keyword evidence="1" id="KW-1133">Transmembrane helix</keyword>
<protein>
    <submittedName>
        <fullName evidence="2">Sigma-w pathway protein ysdB</fullName>
    </submittedName>
</protein>
<evidence type="ECO:0000313" key="2">
    <source>
        <dbReference type="EMBL" id="RID83189.1"/>
    </source>
</evidence>
<name>A0A398AZV2_9BACI</name>
<dbReference type="AlphaFoldDB" id="A0A398AZV2"/>
<dbReference type="Proteomes" id="UP000265816">
    <property type="component" value="Unassembled WGS sequence"/>
</dbReference>